<dbReference type="Pfam" id="PF00753">
    <property type="entry name" value="Lactamase_B"/>
    <property type="match status" value="1"/>
</dbReference>
<dbReference type="SUPFAM" id="SSF56281">
    <property type="entry name" value="Metallo-hydrolase/oxidoreductase"/>
    <property type="match status" value="1"/>
</dbReference>
<gene>
    <name evidence="3" type="ordered locus">AciPR4_1060</name>
</gene>
<evidence type="ECO:0000259" key="2">
    <source>
        <dbReference type="SMART" id="SM00849"/>
    </source>
</evidence>
<dbReference type="HOGENOM" id="CLU_764738_0_0_0"/>
<keyword evidence="4" id="KW-1185">Reference proteome</keyword>
<accession>E8UX04</accession>
<evidence type="ECO:0000256" key="1">
    <source>
        <dbReference type="SAM" id="SignalP"/>
    </source>
</evidence>
<dbReference type="RefSeq" id="WP_013567624.1">
    <property type="nucleotide sequence ID" value="NC_014963.1"/>
</dbReference>
<feature type="signal peptide" evidence="1">
    <location>
        <begin position="1"/>
        <end position="21"/>
    </location>
</feature>
<dbReference type="InterPro" id="IPR052159">
    <property type="entry name" value="Competence_DNA_uptake"/>
</dbReference>
<dbReference type="SMART" id="SM00849">
    <property type="entry name" value="Lactamase_B"/>
    <property type="match status" value="1"/>
</dbReference>
<dbReference type="AlphaFoldDB" id="E8UX04"/>
<dbReference type="EMBL" id="CP002467">
    <property type="protein sequence ID" value="ADV81891.1"/>
    <property type="molecule type" value="Genomic_DNA"/>
</dbReference>
<protein>
    <submittedName>
        <fullName evidence="3">Beta-lactamase-like protein</fullName>
    </submittedName>
</protein>
<dbReference type="eggNOG" id="COG2333">
    <property type="taxonomic scope" value="Bacteria"/>
</dbReference>
<feature type="chain" id="PRO_5003228782" evidence="1">
    <location>
        <begin position="22"/>
        <end position="342"/>
    </location>
</feature>
<dbReference type="InterPro" id="IPR036866">
    <property type="entry name" value="RibonucZ/Hydroxyglut_hydro"/>
</dbReference>
<dbReference type="KEGG" id="tsa:AciPR4_1060"/>
<name>E8UX04_TERSS</name>
<feature type="domain" description="Metallo-beta-lactamase" evidence="2">
    <location>
        <begin position="35"/>
        <end position="253"/>
    </location>
</feature>
<keyword evidence="1" id="KW-0732">Signal</keyword>
<dbReference type="STRING" id="401053.AciPR4_1060"/>
<proteinExistence type="predicted"/>
<sequence length="342" mass="36952">MKRLLAFVAACLISTTLLAQAKTDKLRVFFIDVEGGQSTLFVTPKGESLLIDTGWPGHDFRDADRIAAAAKSAGITKIDYVLITHFHDDHIGGIPQLVQRIPVGAFIDHGINRETENAGVVSDYEAYHKVLREGHYTHIIAKPGDVLPLTGLYAKVISADGNLLKTALPGEGAPNPYCAKSEKHPDDKTENSHSLGIRVTFGKLKLLDLGDLTWDKEMQLMCPTNPIGTVDVYIVSHHGWYQSSSPALVHAIHPRVAIMDNGETKGGSIPVLDTIRSSPGLEDLWQLHYSAEGADAHNTSAANIANLTGTDAGNGIELIGNRDGSFDVINARTAQAKHYAVR</sequence>
<evidence type="ECO:0000313" key="4">
    <source>
        <dbReference type="Proteomes" id="UP000006844"/>
    </source>
</evidence>
<evidence type="ECO:0000313" key="3">
    <source>
        <dbReference type="EMBL" id="ADV81891.1"/>
    </source>
</evidence>
<dbReference type="PANTHER" id="PTHR30619:SF1">
    <property type="entry name" value="RECOMBINATION PROTEIN 2"/>
    <property type="match status" value="1"/>
</dbReference>
<reference evidence="3 4" key="1">
    <citation type="journal article" date="2012" name="Stand. Genomic Sci.">
        <title>Complete genome sequence of Terriglobus saanensis type strain SP1PR4(T), an Acidobacteria from tundra soil.</title>
        <authorList>
            <person name="Rawat S.R."/>
            <person name="Mannisto M.K."/>
            <person name="Starovoytov V."/>
            <person name="Goodwin L."/>
            <person name="Nolan M."/>
            <person name="Hauser L."/>
            <person name="Land M."/>
            <person name="Davenport K.W."/>
            <person name="Woyke T."/>
            <person name="Haggblom M.M."/>
        </authorList>
    </citation>
    <scope>NUCLEOTIDE SEQUENCE</scope>
    <source>
        <strain evidence="4">ATCC BAA-1853 / DSM 23119 / SP1PR4</strain>
    </source>
</reference>
<dbReference type="OrthoDB" id="9761531at2"/>
<dbReference type="Gene3D" id="3.60.15.10">
    <property type="entry name" value="Ribonuclease Z/Hydroxyacylglutathione hydrolase-like"/>
    <property type="match status" value="1"/>
</dbReference>
<organism evidence="3 4">
    <name type="scientific">Terriglobus saanensis (strain ATCC BAA-1853 / DSM 23119 / SP1PR4)</name>
    <dbReference type="NCBI Taxonomy" id="401053"/>
    <lineage>
        <taxon>Bacteria</taxon>
        <taxon>Pseudomonadati</taxon>
        <taxon>Acidobacteriota</taxon>
        <taxon>Terriglobia</taxon>
        <taxon>Terriglobales</taxon>
        <taxon>Acidobacteriaceae</taxon>
        <taxon>Terriglobus</taxon>
    </lineage>
</organism>
<dbReference type="InterPro" id="IPR001279">
    <property type="entry name" value="Metallo-B-lactamas"/>
</dbReference>
<dbReference type="PANTHER" id="PTHR30619">
    <property type="entry name" value="DNA INTERNALIZATION/COMPETENCE PROTEIN COMEC/REC2"/>
    <property type="match status" value="1"/>
</dbReference>
<dbReference type="Proteomes" id="UP000006844">
    <property type="component" value="Chromosome"/>
</dbReference>